<sequence>MAQISAVRAEIQKTKYPLSGWGTVLEQRCSIITLLKLKNILSCFFLLLSKQEHYEAVQRTLTSENHPLQSGLCQICSPVPLLTQTPVPSKKGWCRSKNEQLGKAQRPVTAASSASNQPADPFTSAPSCRSSSSLEPQTLSARAACEKQRSWTRLLTAHRC</sequence>
<evidence type="ECO:0000313" key="3">
    <source>
        <dbReference type="Proteomes" id="UP000296049"/>
    </source>
</evidence>
<proteinExistence type="predicted"/>
<keyword evidence="3" id="KW-1185">Reference proteome</keyword>
<dbReference type="Proteomes" id="UP000296049">
    <property type="component" value="Unassembled WGS sequence"/>
</dbReference>
<dbReference type="AlphaFoldDB" id="R0LAF3"/>
<protein>
    <submittedName>
        <fullName evidence="2">Uncharacterized protein</fullName>
    </submittedName>
</protein>
<accession>R0LAF3</accession>
<evidence type="ECO:0000313" key="2">
    <source>
        <dbReference type="EMBL" id="EOA97262.1"/>
    </source>
</evidence>
<name>R0LAF3_ANAPL</name>
<feature type="compositionally biased region" description="Polar residues" evidence="1">
    <location>
        <begin position="110"/>
        <end position="133"/>
    </location>
</feature>
<dbReference type="EMBL" id="KB743733">
    <property type="protein sequence ID" value="EOA97262.1"/>
    <property type="molecule type" value="Genomic_DNA"/>
</dbReference>
<reference evidence="3" key="1">
    <citation type="journal article" date="2013" name="Nat. Genet.">
        <title>The duck genome and transcriptome provide insight into an avian influenza virus reservoir species.</title>
        <authorList>
            <person name="Huang Y."/>
            <person name="Li Y."/>
            <person name="Burt D.W."/>
            <person name="Chen H."/>
            <person name="Zhang Y."/>
            <person name="Qian W."/>
            <person name="Kim H."/>
            <person name="Gan S."/>
            <person name="Zhao Y."/>
            <person name="Li J."/>
            <person name="Yi K."/>
            <person name="Feng H."/>
            <person name="Zhu P."/>
            <person name="Li B."/>
            <person name="Liu Q."/>
            <person name="Fairley S."/>
            <person name="Magor K.E."/>
            <person name="Du Z."/>
            <person name="Hu X."/>
            <person name="Goodman L."/>
            <person name="Tafer H."/>
            <person name="Vignal A."/>
            <person name="Lee T."/>
            <person name="Kim K.W."/>
            <person name="Sheng Z."/>
            <person name="An Y."/>
            <person name="Searle S."/>
            <person name="Herrero J."/>
            <person name="Groenen M.A."/>
            <person name="Crooijmans R.P."/>
            <person name="Faraut T."/>
            <person name="Cai Q."/>
            <person name="Webster R.G."/>
            <person name="Aldridge J.R."/>
            <person name="Warren W.C."/>
            <person name="Bartschat S."/>
            <person name="Kehr S."/>
            <person name="Marz M."/>
            <person name="Stadler P.F."/>
            <person name="Smith J."/>
            <person name="Kraus R.H."/>
            <person name="Zhao Y."/>
            <person name="Ren L."/>
            <person name="Fei J."/>
            <person name="Morisson M."/>
            <person name="Kaiser P."/>
            <person name="Griffin D.K."/>
            <person name="Rao M."/>
            <person name="Pitel F."/>
            <person name="Wang J."/>
            <person name="Li N."/>
        </authorList>
    </citation>
    <scope>NUCLEOTIDE SEQUENCE [LARGE SCALE GENOMIC DNA]</scope>
</reference>
<organism evidence="2 3">
    <name type="scientific">Anas platyrhynchos</name>
    <name type="common">Mallard</name>
    <name type="synonym">Anas boschas</name>
    <dbReference type="NCBI Taxonomy" id="8839"/>
    <lineage>
        <taxon>Eukaryota</taxon>
        <taxon>Metazoa</taxon>
        <taxon>Chordata</taxon>
        <taxon>Craniata</taxon>
        <taxon>Vertebrata</taxon>
        <taxon>Euteleostomi</taxon>
        <taxon>Archelosauria</taxon>
        <taxon>Archosauria</taxon>
        <taxon>Dinosauria</taxon>
        <taxon>Saurischia</taxon>
        <taxon>Theropoda</taxon>
        <taxon>Coelurosauria</taxon>
        <taxon>Aves</taxon>
        <taxon>Neognathae</taxon>
        <taxon>Galloanserae</taxon>
        <taxon>Anseriformes</taxon>
        <taxon>Anatidae</taxon>
        <taxon>Anatinae</taxon>
        <taxon>Anas</taxon>
    </lineage>
</organism>
<evidence type="ECO:0000256" key="1">
    <source>
        <dbReference type="SAM" id="MobiDB-lite"/>
    </source>
</evidence>
<gene>
    <name evidence="2" type="ORF">Anapl_16382</name>
</gene>
<feature type="region of interest" description="Disordered" evidence="1">
    <location>
        <begin position="96"/>
        <end position="133"/>
    </location>
</feature>